<sequence>MTCKVCERQPRKRRDPPLPCMEYIPEDQGKYASFHGRGSEESYYKCVECGHKWLHETGNCGMGWQP</sequence>
<dbReference type="EMBL" id="VTDZ01000171">
    <property type="protein sequence ID" value="TYS04413.1"/>
    <property type="molecule type" value="Genomic_DNA"/>
</dbReference>
<comment type="caution">
    <text evidence="1">The sequence shown here is derived from an EMBL/GenBank/DDBJ whole genome shotgun (WGS) entry which is preliminary data.</text>
</comment>
<dbReference type="Proteomes" id="UP000322612">
    <property type="component" value="Unassembled WGS sequence"/>
</dbReference>
<evidence type="ECO:0000313" key="2">
    <source>
        <dbReference type="Proteomes" id="UP000322612"/>
    </source>
</evidence>
<reference evidence="1 2" key="1">
    <citation type="submission" date="2019-08" db="EMBL/GenBank/DDBJ databases">
        <title>Whole genome sequence analysis of bacterial isolates in patients.</title>
        <authorList>
            <person name="Jeong K.C."/>
        </authorList>
    </citation>
    <scope>NUCLEOTIDE SEQUENCE [LARGE SCALE GENOMIC DNA]</scope>
    <source>
        <strain evidence="1 2">KCJ3K342</strain>
    </source>
</reference>
<name>A0AAE8X1X4_9ENTR</name>
<accession>A0AAE8X1X4</accession>
<proteinExistence type="predicted"/>
<gene>
    <name evidence="1" type="ORF">FZC81_24275</name>
</gene>
<dbReference type="AlphaFoldDB" id="A0AAE8X1X4"/>
<organism evidence="1 2">
    <name type="scientific">Enterobacter hormaechei</name>
    <dbReference type="NCBI Taxonomy" id="158836"/>
    <lineage>
        <taxon>Bacteria</taxon>
        <taxon>Pseudomonadati</taxon>
        <taxon>Pseudomonadota</taxon>
        <taxon>Gammaproteobacteria</taxon>
        <taxon>Enterobacterales</taxon>
        <taxon>Enterobacteriaceae</taxon>
        <taxon>Enterobacter</taxon>
        <taxon>Enterobacter cloacae complex</taxon>
    </lineage>
</organism>
<evidence type="ECO:0000313" key="1">
    <source>
        <dbReference type="EMBL" id="TYS04413.1"/>
    </source>
</evidence>
<protein>
    <submittedName>
        <fullName evidence="1">Uncharacterized protein</fullName>
    </submittedName>
</protein>